<evidence type="ECO:0000313" key="2">
    <source>
        <dbReference type="EMBL" id="KAK2591149.1"/>
    </source>
</evidence>
<organism evidence="2 3">
    <name type="scientific">Conoideocrella luteorostrata</name>
    <dbReference type="NCBI Taxonomy" id="1105319"/>
    <lineage>
        <taxon>Eukaryota</taxon>
        <taxon>Fungi</taxon>
        <taxon>Dikarya</taxon>
        <taxon>Ascomycota</taxon>
        <taxon>Pezizomycotina</taxon>
        <taxon>Sordariomycetes</taxon>
        <taxon>Hypocreomycetidae</taxon>
        <taxon>Hypocreales</taxon>
        <taxon>Clavicipitaceae</taxon>
        <taxon>Conoideocrella</taxon>
    </lineage>
</organism>
<keyword evidence="3" id="KW-1185">Reference proteome</keyword>
<feature type="region of interest" description="Disordered" evidence="1">
    <location>
        <begin position="210"/>
        <end position="245"/>
    </location>
</feature>
<sequence length="271" mass="29698">MPKKLSKSKAVKSAPRRRSPAATKFTIDGVAKPSARKESCISLAQYDNMNRLFAAYFPETAEELVLRSQRKLEAVFAGERERCVVRQEPPPHVAPTRSLDATCESNNTETASESKLRDDVNMYSYADDSPTMMLDENDTFCAFDIFWSTSPGASGRCDLDSPELSPTSATDTSFNLPELNSFGKPGPLNDLWGASTLGGVQLNLAEPDRLQGANDGIPQSDDEGHPDVSLDSNLGDSQVETEDELSQVRAKLAKLEVSLHEHTRSELMRLA</sequence>
<gene>
    <name evidence="2" type="ORF">QQS21_011163</name>
</gene>
<feature type="compositionally biased region" description="Basic residues" evidence="1">
    <location>
        <begin position="1"/>
        <end position="19"/>
    </location>
</feature>
<name>A0AAJ0FTK1_9HYPO</name>
<evidence type="ECO:0000256" key="1">
    <source>
        <dbReference type="SAM" id="MobiDB-lite"/>
    </source>
</evidence>
<dbReference type="AlphaFoldDB" id="A0AAJ0FTK1"/>
<dbReference type="EMBL" id="JASWJB010000360">
    <property type="protein sequence ID" value="KAK2591149.1"/>
    <property type="molecule type" value="Genomic_DNA"/>
</dbReference>
<reference evidence="2" key="1">
    <citation type="submission" date="2023-06" db="EMBL/GenBank/DDBJ databases">
        <title>Conoideocrella luteorostrata (Hypocreales: Clavicipitaceae), a potential biocontrol fungus for elongate hemlock scale in United States Christmas tree production areas.</title>
        <authorList>
            <person name="Barrett H."/>
            <person name="Lovett B."/>
            <person name="Macias A.M."/>
            <person name="Stajich J.E."/>
            <person name="Kasson M.T."/>
        </authorList>
    </citation>
    <scope>NUCLEOTIDE SEQUENCE</scope>
    <source>
        <strain evidence="2">ARSEF 14590</strain>
    </source>
</reference>
<evidence type="ECO:0000313" key="3">
    <source>
        <dbReference type="Proteomes" id="UP001251528"/>
    </source>
</evidence>
<dbReference type="Proteomes" id="UP001251528">
    <property type="component" value="Unassembled WGS sequence"/>
</dbReference>
<protein>
    <submittedName>
        <fullName evidence="2">Uncharacterized protein</fullName>
    </submittedName>
</protein>
<comment type="caution">
    <text evidence="2">The sequence shown here is derived from an EMBL/GenBank/DDBJ whole genome shotgun (WGS) entry which is preliminary data.</text>
</comment>
<accession>A0AAJ0FTK1</accession>
<proteinExistence type="predicted"/>
<feature type="region of interest" description="Disordered" evidence="1">
    <location>
        <begin position="1"/>
        <end position="25"/>
    </location>
</feature>